<evidence type="ECO:0000256" key="4">
    <source>
        <dbReference type="ARBA" id="ARBA00022630"/>
    </source>
</evidence>
<evidence type="ECO:0000256" key="9">
    <source>
        <dbReference type="ARBA" id="ARBA00023014"/>
    </source>
</evidence>
<dbReference type="RefSeq" id="WP_117895333.1">
    <property type="nucleotide sequence ID" value="NZ_CABJCV010000014.1"/>
</dbReference>
<keyword evidence="9" id="KW-0411">Iron-sulfur</keyword>
<evidence type="ECO:0000259" key="11">
    <source>
        <dbReference type="Pfam" id="PF00724"/>
    </source>
</evidence>
<evidence type="ECO:0000256" key="8">
    <source>
        <dbReference type="ARBA" id="ARBA00023004"/>
    </source>
</evidence>
<dbReference type="Proteomes" id="UP000284178">
    <property type="component" value="Unassembled WGS sequence"/>
</dbReference>
<evidence type="ECO:0000256" key="6">
    <source>
        <dbReference type="ARBA" id="ARBA00022723"/>
    </source>
</evidence>
<dbReference type="InterPro" id="IPR001155">
    <property type="entry name" value="OxRdtase_FMN_N"/>
</dbReference>
<comment type="cofactor">
    <cofactor evidence="2">
        <name>[4Fe-4S] cluster</name>
        <dbReference type="ChEBI" id="CHEBI:49883"/>
    </cofactor>
</comment>
<dbReference type="PRINTS" id="PR00368">
    <property type="entry name" value="FADPNR"/>
</dbReference>
<keyword evidence="5" id="KW-0288">FMN</keyword>
<dbReference type="Pfam" id="PF07992">
    <property type="entry name" value="Pyr_redox_2"/>
    <property type="match status" value="1"/>
</dbReference>
<dbReference type="GO" id="GO:0016491">
    <property type="term" value="F:oxidoreductase activity"/>
    <property type="evidence" value="ECO:0007669"/>
    <property type="project" value="UniProtKB-KW"/>
</dbReference>
<keyword evidence="4" id="KW-0285">Flavoprotein</keyword>
<dbReference type="GeneID" id="83015988"/>
<evidence type="ECO:0000259" key="12">
    <source>
        <dbReference type="Pfam" id="PF07992"/>
    </source>
</evidence>
<dbReference type="Gene3D" id="3.20.20.70">
    <property type="entry name" value="Aldolase class I"/>
    <property type="match status" value="1"/>
</dbReference>
<dbReference type="InterPro" id="IPR051793">
    <property type="entry name" value="NADH:flavin_oxidoreductase"/>
</dbReference>
<dbReference type="SUPFAM" id="SSF51905">
    <property type="entry name" value="FAD/NAD(P)-binding domain"/>
    <property type="match status" value="1"/>
</dbReference>
<dbReference type="PANTHER" id="PTHR42917:SF2">
    <property type="entry name" value="2,4-DIENOYL-COA REDUCTASE [(2E)-ENOYL-COA-PRODUCING]"/>
    <property type="match status" value="1"/>
</dbReference>
<dbReference type="PANTHER" id="PTHR42917">
    <property type="entry name" value="2,4-DIENOYL-COA REDUCTASE"/>
    <property type="match status" value="1"/>
</dbReference>
<reference evidence="13 14" key="1">
    <citation type="submission" date="2018-08" db="EMBL/GenBank/DDBJ databases">
        <title>A genome reference for cultivated species of the human gut microbiota.</title>
        <authorList>
            <person name="Zou Y."/>
            <person name="Xue W."/>
            <person name="Luo G."/>
        </authorList>
    </citation>
    <scope>NUCLEOTIDE SEQUENCE [LARGE SCALE GENOMIC DNA]</scope>
    <source>
        <strain evidence="13 14">AF24-29</strain>
    </source>
</reference>
<dbReference type="SUPFAM" id="SSF51395">
    <property type="entry name" value="FMN-linked oxidoreductases"/>
    <property type="match status" value="1"/>
</dbReference>
<evidence type="ECO:0000256" key="2">
    <source>
        <dbReference type="ARBA" id="ARBA00001966"/>
    </source>
</evidence>
<gene>
    <name evidence="13" type="ORF">DWY25_11350</name>
</gene>
<evidence type="ECO:0000256" key="5">
    <source>
        <dbReference type="ARBA" id="ARBA00022643"/>
    </source>
</evidence>
<feature type="domain" description="FAD/NAD(P)-binding" evidence="12">
    <location>
        <begin position="413"/>
        <end position="637"/>
    </location>
</feature>
<dbReference type="Gene3D" id="3.40.50.720">
    <property type="entry name" value="NAD(P)-binding Rossmann-like Domain"/>
    <property type="match status" value="1"/>
</dbReference>
<feature type="compositionally biased region" description="Polar residues" evidence="10">
    <location>
        <begin position="130"/>
        <end position="139"/>
    </location>
</feature>
<dbReference type="EMBL" id="QRUP01000014">
    <property type="protein sequence ID" value="RGR72654.1"/>
    <property type="molecule type" value="Genomic_DNA"/>
</dbReference>
<dbReference type="Pfam" id="PF00724">
    <property type="entry name" value="Oxidored_FMN"/>
    <property type="match status" value="1"/>
</dbReference>
<dbReference type="GO" id="GO:0010181">
    <property type="term" value="F:FMN binding"/>
    <property type="evidence" value="ECO:0007669"/>
    <property type="project" value="InterPro"/>
</dbReference>
<comment type="similarity">
    <text evidence="3">In the N-terminal section; belongs to the NADH:flavin oxidoreductase/NADH oxidase family.</text>
</comment>
<organism evidence="13 14">
    <name type="scientific">Holdemania filiformis</name>
    <dbReference type="NCBI Taxonomy" id="61171"/>
    <lineage>
        <taxon>Bacteria</taxon>
        <taxon>Bacillati</taxon>
        <taxon>Bacillota</taxon>
        <taxon>Erysipelotrichia</taxon>
        <taxon>Erysipelotrichales</taxon>
        <taxon>Erysipelotrichaceae</taxon>
        <taxon>Holdemania</taxon>
    </lineage>
</organism>
<name>A0A412FWX8_9FIRM</name>
<dbReference type="GO" id="GO:0051536">
    <property type="term" value="F:iron-sulfur cluster binding"/>
    <property type="evidence" value="ECO:0007669"/>
    <property type="project" value="UniProtKB-KW"/>
</dbReference>
<proteinExistence type="inferred from homology"/>
<feature type="domain" description="NADH:flavin oxidoreductase/NADH oxidase N-terminal" evidence="11">
    <location>
        <begin position="150"/>
        <end position="367"/>
    </location>
</feature>
<keyword evidence="7" id="KW-0560">Oxidoreductase</keyword>
<evidence type="ECO:0000256" key="1">
    <source>
        <dbReference type="ARBA" id="ARBA00001917"/>
    </source>
</evidence>
<dbReference type="InterPro" id="IPR036188">
    <property type="entry name" value="FAD/NAD-bd_sf"/>
</dbReference>
<keyword evidence="8" id="KW-0408">Iron</keyword>
<keyword evidence="14" id="KW-1185">Reference proteome</keyword>
<keyword evidence="6" id="KW-0479">Metal-binding</keyword>
<sequence length="673" mass="74585">MQTHFTHLFTPLRVRGIMFPNRIFLSPQGHSPKHRHPSSYDSLYDAGMLFFDKSQGGFGGCTIATGPVLEDGHYEKYARDQIRELMSMATQTGARVAAGVMPFTFHPDKIPPITDLEPQYAEIEGGTPKGQPSSGNQPMMPNYRASDGLWDGYPCEEMPKSMILESIETARRSAKAAREFGFDYVEVGGFAHGSAIASFLSAKENHRTDEFGGSLENRCRYPLMLLQAVREAIGEDMPMAITISSQLYDQRSADLSHTEDEMIEFLKRAQGILDMVIISSGMDTTNLWNENVFHCGTIFQKKDFTVEFSKRMKKETPQLIAIPRGGINTVQLAEEVIAENWGDAVCVGRSFVADPYWPKKAMEGREEDIVPCLRCDYCYHSATDHMNLFCSVNPRLFRERRVPAAIEPASVRKKVVVIGGGPAGCKAALTAAERGHEVILIEKSDAVGGQLKHAPYDHHKEDLDNYKKYLQVQIAKSKAQVIYNTTATPEWVRSMNPDALVIAVGAEPVCPPIPGIEKAQEATSFYTRMDEIGQRVAIIGGGTIGAELALTLAETGRDVTVIEMNDELAAQGHFFYKIGLKHAILDVKENYHALLKTRCLEVLDNGVRVMDAEGQEQIVEADTVIYAVGMKSKREEALAFYGITPQTAVIGDCKRVGRVMEATHDGYFFAMSL</sequence>
<comment type="caution">
    <text evidence="13">The sequence shown here is derived from an EMBL/GenBank/DDBJ whole genome shotgun (WGS) entry which is preliminary data.</text>
</comment>
<feature type="region of interest" description="Disordered" evidence="10">
    <location>
        <begin position="122"/>
        <end position="141"/>
    </location>
</feature>
<evidence type="ECO:0000256" key="10">
    <source>
        <dbReference type="SAM" id="MobiDB-lite"/>
    </source>
</evidence>
<dbReference type="GO" id="GO:0046872">
    <property type="term" value="F:metal ion binding"/>
    <property type="evidence" value="ECO:0007669"/>
    <property type="project" value="UniProtKB-KW"/>
</dbReference>
<evidence type="ECO:0000256" key="3">
    <source>
        <dbReference type="ARBA" id="ARBA00011048"/>
    </source>
</evidence>
<dbReference type="AlphaFoldDB" id="A0A412FWX8"/>
<comment type="cofactor">
    <cofactor evidence="1">
        <name>FMN</name>
        <dbReference type="ChEBI" id="CHEBI:58210"/>
    </cofactor>
</comment>
<evidence type="ECO:0000313" key="14">
    <source>
        <dbReference type="Proteomes" id="UP000284178"/>
    </source>
</evidence>
<protein>
    <submittedName>
        <fullName evidence="13">FAD-dependent oxidoreductase</fullName>
    </submittedName>
</protein>
<evidence type="ECO:0000256" key="7">
    <source>
        <dbReference type="ARBA" id="ARBA00023002"/>
    </source>
</evidence>
<dbReference type="InterPro" id="IPR023753">
    <property type="entry name" value="FAD/NAD-binding_dom"/>
</dbReference>
<dbReference type="Gene3D" id="3.50.50.60">
    <property type="entry name" value="FAD/NAD(P)-binding domain"/>
    <property type="match status" value="1"/>
</dbReference>
<accession>A0A412FWX8</accession>
<evidence type="ECO:0000313" key="13">
    <source>
        <dbReference type="EMBL" id="RGR72654.1"/>
    </source>
</evidence>
<dbReference type="InterPro" id="IPR013785">
    <property type="entry name" value="Aldolase_TIM"/>
</dbReference>